<evidence type="ECO:0000313" key="3">
    <source>
        <dbReference type="EMBL" id="KKQ67216.1"/>
    </source>
</evidence>
<organism evidence="3 4">
    <name type="scientific">Candidatus Daviesbacteria bacterium GW2011_GWA2_38_24</name>
    <dbReference type="NCBI Taxonomy" id="1618422"/>
    <lineage>
        <taxon>Bacteria</taxon>
        <taxon>Candidatus Daviesiibacteriota</taxon>
    </lineage>
</organism>
<dbReference type="EMBL" id="LBUP01000001">
    <property type="protein sequence ID" value="KKQ67216.1"/>
    <property type="molecule type" value="Genomic_DNA"/>
</dbReference>
<sequence length="289" mass="33407">MNISEVTAVICTLKEEYNIKDCVECIKENGVKKIILIDASSRDKTVDIARKLAVKCFVVPKKTIAFQRQYGVDVAKTKYVCFVDADNRLEKNCIVTLLKYINKTSFVGVAAQKIRLTSMNDYWSMGWDWHNRTTINTLGEKMVIGTPAMYLTDVLKKVRYETELVSADDNVLCYKLSKLGYKVGTGPGVCYERMVASFDEFKRKLLGYGKGDAEFIIANPERWYNMGTHALRNYFLRGQWRALINGRFDLMPYYFFYGIIRFYGMVKALFTLLILRKRSMVHPGYTKNY</sequence>
<evidence type="ECO:0000256" key="1">
    <source>
        <dbReference type="SAM" id="Phobius"/>
    </source>
</evidence>
<evidence type="ECO:0000259" key="2">
    <source>
        <dbReference type="Pfam" id="PF00535"/>
    </source>
</evidence>
<evidence type="ECO:0000313" key="4">
    <source>
        <dbReference type="Proteomes" id="UP000034235"/>
    </source>
</evidence>
<feature type="domain" description="Glycosyltransferase 2-like" evidence="2">
    <location>
        <begin position="8"/>
        <end position="156"/>
    </location>
</feature>
<dbReference type="InterPro" id="IPR029044">
    <property type="entry name" value="Nucleotide-diphossugar_trans"/>
</dbReference>
<name>A0A0G0MQN2_9BACT</name>
<protein>
    <recommendedName>
        <fullName evidence="2">Glycosyltransferase 2-like domain-containing protein</fullName>
    </recommendedName>
</protein>
<dbReference type="InterPro" id="IPR001173">
    <property type="entry name" value="Glyco_trans_2-like"/>
</dbReference>
<proteinExistence type="predicted"/>
<keyword evidence="1" id="KW-0812">Transmembrane</keyword>
<dbReference type="Pfam" id="PF00535">
    <property type="entry name" value="Glycos_transf_2"/>
    <property type="match status" value="1"/>
</dbReference>
<dbReference type="SUPFAM" id="SSF53448">
    <property type="entry name" value="Nucleotide-diphospho-sugar transferases"/>
    <property type="match status" value="1"/>
</dbReference>
<dbReference type="Proteomes" id="UP000034235">
    <property type="component" value="Unassembled WGS sequence"/>
</dbReference>
<dbReference type="PANTHER" id="PTHR43630">
    <property type="entry name" value="POLY-BETA-1,6-N-ACETYL-D-GLUCOSAMINE SYNTHASE"/>
    <property type="match status" value="1"/>
</dbReference>
<reference evidence="3 4" key="1">
    <citation type="journal article" date="2015" name="Nature">
        <title>rRNA introns, odd ribosomes, and small enigmatic genomes across a large radiation of phyla.</title>
        <authorList>
            <person name="Brown C.T."/>
            <person name="Hug L.A."/>
            <person name="Thomas B.C."/>
            <person name="Sharon I."/>
            <person name="Castelle C.J."/>
            <person name="Singh A."/>
            <person name="Wilkins M.J."/>
            <person name="Williams K.H."/>
            <person name="Banfield J.F."/>
        </authorList>
    </citation>
    <scope>NUCLEOTIDE SEQUENCE [LARGE SCALE GENOMIC DNA]</scope>
</reference>
<accession>A0A0G0MQN2</accession>
<dbReference type="PANTHER" id="PTHR43630:SF2">
    <property type="entry name" value="GLYCOSYLTRANSFERASE"/>
    <property type="match status" value="1"/>
</dbReference>
<dbReference type="AlphaFoldDB" id="A0A0G0MQN2"/>
<keyword evidence="1" id="KW-0472">Membrane</keyword>
<dbReference type="Gene3D" id="3.90.550.10">
    <property type="entry name" value="Spore Coat Polysaccharide Biosynthesis Protein SpsA, Chain A"/>
    <property type="match status" value="1"/>
</dbReference>
<keyword evidence="1" id="KW-1133">Transmembrane helix</keyword>
<comment type="caution">
    <text evidence="3">The sequence shown here is derived from an EMBL/GenBank/DDBJ whole genome shotgun (WGS) entry which is preliminary data.</text>
</comment>
<gene>
    <name evidence="3" type="ORF">US86_C0001G0143</name>
</gene>
<feature type="transmembrane region" description="Helical" evidence="1">
    <location>
        <begin position="254"/>
        <end position="275"/>
    </location>
</feature>